<dbReference type="PANTHER" id="PTHR48097:SF5">
    <property type="entry name" value="LOW SPECIFICITY L-THREONINE ALDOLASE"/>
    <property type="match status" value="1"/>
</dbReference>
<dbReference type="Pfam" id="PF01212">
    <property type="entry name" value="Beta_elim_lyase"/>
    <property type="match status" value="1"/>
</dbReference>
<evidence type="ECO:0000256" key="4">
    <source>
        <dbReference type="ARBA" id="ARBA00022898"/>
    </source>
</evidence>
<evidence type="ECO:0000256" key="1">
    <source>
        <dbReference type="ARBA" id="ARBA00001933"/>
    </source>
</evidence>
<organism evidence="6 7">
    <name type="scientific">Ruegeria marina</name>
    <dbReference type="NCBI Taxonomy" id="639004"/>
    <lineage>
        <taxon>Bacteria</taxon>
        <taxon>Pseudomonadati</taxon>
        <taxon>Pseudomonadota</taxon>
        <taxon>Alphaproteobacteria</taxon>
        <taxon>Rhodobacterales</taxon>
        <taxon>Roseobacteraceae</taxon>
        <taxon>Ruegeria</taxon>
    </lineage>
</organism>
<dbReference type="SUPFAM" id="SSF53383">
    <property type="entry name" value="PLP-dependent transferases"/>
    <property type="match status" value="1"/>
</dbReference>
<comment type="subunit">
    <text evidence="3">Homotetramer.</text>
</comment>
<dbReference type="InterPro" id="IPR015421">
    <property type="entry name" value="PyrdxlP-dep_Trfase_major"/>
</dbReference>
<dbReference type="STRING" id="639004.SAMN04488239_10512"/>
<dbReference type="InterPro" id="IPR015424">
    <property type="entry name" value="PyrdxlP-dep_Trfase"/>
</dbReference>
<dbReference type="AlphaFoldDB" id="A0A1G6RLS6"/>
<proteinExistence type="inferred from homology"/>
<gene>
    <name evidence="6" type="ORF">SAMN04488239_10512</name>
</gene>
<dbReference type="RefSeq" id="WP_093029760.1">
    <property type="nucleotide sequence ID" value="NZ_FMZV01000005.1"/>
</dbReference>
<reference evidence="7" key="1">
    <citation type="submission" date="2016-10" db="EMBL/GenBank/DDBJ databases">
        <authorList>
            <person name="Varghese N."/>
            <person name="Submissions S."/>
        </authorList>
    </citation>
    <scope>NUCLEOTIDE SEQUENCE [LARGE SCALE GENOMIC DNA]</scope>
    <source>
        <strain evidence="7">CGMCC 1.9108</strain>
    </source>
</reference>
<dbReference type="GO" id="GO:0006520">
    <property type="term" value="P:amino acid metabolic process"/>
    <property type="evidence" value="ECO:0007669"/>
    <property type="project" value="InterPro"/>
</dbReference>
<evidence type="ECO:0000256" key="2">
    <source>
        <dbReference type="ARBA" id="ARBA00006966"/>
    </source>
</evidence>
<comment type="cofactor">
    <cofactor evidence="1">
        <name>pyridoxal 5'-phosphate</name>
        <dbReference type="ChEBI" id="CHEBI:597326"/>
    </cofactor>
</comment>
<accession>A0A1G6RLS6</accession>
<evidence type="ECO:0000313" key="6">
    <source>
        <dbReference type="EMBL" id="SDD05602.1"/>
    </source>
</evidence>
<dbReference type="InterPro" id="IPR015422">
    <property type="entry name" value="PyrdxlP-dep_Trfase_small"/>
</dbReference>
<dbReference type="Gene3D" id="3.40.640.10">
    <property type="entry name" value="Type I PLP-dependent aspartate aminotransferase-like (Major domain)"/>
    <property type="match status" value="1"/>
</dbReference>
<keyword evidence="7" id="KW-1185">Reference proteome</keyword>
<name>A0A1G6RLS6_9RHOB</name>
<keyword evidence="4" id="KW-0663">Pyridoxal phosphate</keyword>
<dbReference type="Gene3D" id="3.90.1150.10">
    <property type="entry name" value="Aspartate Aminotransferase, domain 1"/>
    <property type="match status" value="1"/>
</dbReference>
<dbReference type="GO" id="GO:0016829">
    <property type="term" value="F:lyase activity"/>
    <property type="evidence" value="ECO:0007669"/>
    <property type="project" value="InterPro"/>
</dbReference>
<feature type="domain" description="Aromatic amino acid beta-eliminating lyase/threonine aldolase" evidence="5">
    <location>
        <begin position="3"/>
        <end position="290"/>
    </location>
</feature>
<dbReference type="PANTHER" id="PTHR48097">
    <property type="entry name" value="L-THREONINE ALDOLASE-RELATED"/>
    <property type="match status" value="1"/>
</dbReference>
<evidence type="ECO:0000259" key="5">
    <source>
        <dbReference type="Pfam" id="PF01212"/>
    </source>
</evidence>
<protein>
    <submittedName>
        <fullName evidence="6">L-threonine aldolase</fullName>
    </submittedName>
</protein>
<dbReference type="EMBL" id="FMZV01000005">
    <property type="protein sequence ID" value="SDD05602.1"/>
    <property type="molecule type" value="Genomic_DNA"/>
</dbReference>
<dbReference type="Proteomes" id="UP000199628">
    <property type="component" value="Unassembled WGS sequence"/>
</dbReference>
<evidence type="ECO:0000313" key="7">
    <source>
        <dbReference type="Proteomes" id="UP000199628"/>
    </source>
</evidence>
<comment type="similarity">
    <text evidence="2">Belongs to the threonine aldolase family.</text>
</comment>
<dbReference type="OrthoDB" id="9774495at2"/>
<evidence type="ECO:0000256" key="3">
    <source>
        <dbReference type="ARBA" id="ARBA00011881"/>
    </source>
</evidence>
<dbReference type="InterPro" id="IPR001597">
    <property type="entry name" value="ArAA_b-elim_lyase/Thr_aldolase"/>
</dbReference>
<sequence length="345" mass="37221">MFFASDNSGPAHPEVLTALMEANQGYAMAYGADAIMDGVRTRIREIFEAPEAAVYLVATGTAANSLALATLSQPWQTIFCSPVAHIHEDECNAPEFYSGGAKLTLVPGGDRMTPEALRGAIAGEETRGVHGPQRGPVSITQVTERGGVYSIAELQALCAVAKEYGLPVHLDGARFANALVALNASPAEMTWKAGVDAVSFGGTKNGCMGVEAVIFFDPKHAWEFELRRKRGAHLFSKHRYLSAQMAAYLKDDLWLRSARQANANCARLADGLRAAGAEFLHEPQANIVFAAFPRATHRRLMAAGAVYHLWGGTLDGQDESEKLACRLVCDWSIGTEQIDRFLALL</sequence>